<accession>A0A517QMU6</accession>
<proteinExistence type="predicted"/>
<reference evidence="1 2" key="1">
    <citation type="submission" date="2019-02" db="EMBL/GenBank/DDBJ databases">
        <title>Deep-cultivation of Planctomycetes and their phenomic and genomic characterization uncovers novel biology.</title>
        <authorList>
            <person name="Wiegand S."/>
            <person name="Jogler M."/>
            <person name="Boedeker C."/>
            <person name="Pinto D."/>
            <person name="Vollmers J."/>
            <person name="Rivas-Marin E."/>
            <person name="Kohn T."/>
            <person name="Peeters S.H."/>
            <person name="Heuer A."/>
            <person name="Rast P."/>
            <person name="Oberbeckmann S."/>
            <person name="Bunk B."/>
            <person name="Jeske O."/>
            <person name="Meyerdierks A."/>
            <person name="Storesund J.E."/>
            <person name="Kallscheuer N."/>
            <person name="Luecker S."/>
            <person name="Lage O.M."/>
            <person name="Pohl T."/>
            <person name="Merkel B.J."/>
            <person name="Hornburger P."/>
            <person name="Mueller R.-W."/>
            <person name="Bruemmer F."/>
            <person name="Labrenz M."/>
            <person name="Spormann A.M."/>
            <person name="Op den Camp H."/>
            <person name="Overmann J."/>
            <person name="Amann R."/>
            <person name="Jetten M.S.M."/>
            <person name="Mascher T."/>
            <person name="Medema M.H."/>
            <person name="Devos D.P."/>
            <person name="Kaster A.-K."/>
            <person name="Ovreas L."/>
            <person name="Rohde M."/>
            <person name="Galperin M.Y."/>
            <person name="Jogler C."/>
        </authorList>
    </citation>
    <scope>NUCLEOTIDE SEQUENCE [LARGE SCALE GENOMIC DNA]</scope>
    <source>
        <strain evidence="1 2">Mal48</strain>
    </source>
</reference>
<dbReference type="RefSeq" id="WP_145198628.1">
    <property type="nucleotide sequence ID" value="NZ_CP036267.1"/>
</dbReference>
<dbReference type="KEGG" id="tpol:Mal48_22200"/>
<name>A0A517QMU6_9PLAN</name>
<dbReference type="EMBL" id="CP036267">
    <property type="protein sequence ID" value="QDT32970.1"/>
    <property type="molecule type" value="Genomic_DNA"/>
</dbReference>
<evidence type="ECO:0000313" key="2">
    <source>
        <dbReference type="Proteomes" id="UP000315724"/>
    </source>
</evidence>
<protein>
    <submittedName>
        <fullName evidence="1">Uncharacterized protein</fullName>
    </submittedName>
</protein>
<dbReference type="OrthoDB" id="277448at2"/>
<organism evidence="1 2">
    <name type="scientific">Thalassoglobus polymorphus</name>
    <dbReference type="NCBI Taxonomy" id="2527994"/>
    <lineage>
        <taxon>Bacteria</taxon>
        <taxon>Pseudomonadati</taxon>
        <taxon>Planctomycetota</taxon>
        <taxon>Planctomycetia</taxon>
        <taxon>Planctomycetales</taxon>
        <taxon>Planctomycetaceae</taxon>
        <taxon>Thalassoglobus</taxon>
    </lineage>
</organism>
<keyword evidence="2" id="KW-1185">Reference proteome</keyword>
<sequence>MIFASEITKTSVTTPITADSALGQILLVTVAGIEVLGREPADEVGQSTNPYLVAIRDVGVPYEVDFWFGPITGAQRKVYSRATHQLDDRGFIQRATEPNRDRLTHVRPSYAGLEWGKV</sequence>
<evidence type="ECO:0000313" key="1">
    <source>
        <dbReference type="EMBL" id="QDT32970.1"/>
    </source>
</evidence>
<dbReference type="Proteomes" id="UP000315724">
    <property type="component" value="Chromosome"/>
</dbReference>
<gene>
    <name evidence="1" type="ORF">Mal48_22200</name>
</gene>
<dbReference type="AlphaFoldDB" id="A0A517QMU6"/>